<organism evidence="3 4">
    <name type="scientific">Streptosporangium brasiliense</name>
    <dbReference type="NCBI Taxonomy" id="47480"/>
    <lineage>
        <taxon>Bacteria</taxon>
        <taxon>Bacillati</taxon>
        <taxon>Actinomycetota</taxon>
        <taxon>Actinomycetes</taxon>
        <taxon>Streptosporangiales</taxon>
        <taxon>Streptosporangiaceae</taxon>
        <taxon>Streptosporangium</taxon>
    </lineage>
</organism>
<keyword evidence="2" id="KW-1133">Transmembrane helix</keyword>
<gene>
    <name evidence="3" type="ORF">J2S55_003149</name>
</gene>
<feature type="transmembrane region" description="Helical" evidence="2">
    <location>
        <begin position="38"/>
        <end position="59"/>
    </location>
</feature>
<keyword evidence="2" id="KW-0472">Membrane</keyword>
<accession>A0ABT9R3R5</accession>
<dbReference type="EMBL" id="JAUSRB010000002">
    <property type="protein sequence ID" value="MDP9863883.1"/>
    <property type="molecule type" value="Genomic_DNA"/>
</dbReference>
<dbReference type="Gene3D" id="2.130.10.10">
    <property type="entry name" value="YVTN repeat-like/Quinoprotein amine dehydrogenase"/>
    <property type="match status" value="1"/>
</dbReference>
<dbReference type="Proteomes" id="UP001230426">
    <property type="component" value="Unassembled WGS sequence"/>
</dbReference>
<sequence length="527" mass="54135">MNEIVNRLRDAAGAVGETVRDVPAFRPEARRSRRRRPWLVPLVAAAAVTGVIAGGVVAVKGGPGEDVAGSTAAGAAPEYYAVTGGDGITFYRADTGRTVGSLPGRDPDRRFSLVDSARGAFYATVKLGACEALFMRVTLGREGEVLRADTLPIAVPDGMTPTSLAVSADGVKLAYGLQTCEAPASVTGQLGVTDLTTGKSRTFVSRHNSDVTSVSITADGRTVAFQRGPAWSDPDGSVTVTATRAPDPVASPTGPVPTATGTEPVYVTPSRIPTGPGAAQPDAQPERKPSQTPTAPMTAPPDQPAGPVPTVTVTVTPEALPPGKKGAVASAAPTEPAKPWPSETVRPDPSELAEPWPSETVTALPVPVPTMPEELPSATSGPVPPGAEPFEVWVLDTEAAGEDLDSARRVEFKAAPGTPTGLHGVRISADGRSFVAALTRTVQENTDQSTGGAGSAAIALFDAGDGRQTDVIYQDDRGDLRLVDGDASGEHLVVQRGPELGVISSGHYRALPGAAELGDAGNLRIGW</sequence>
<dbReference type="InterPro" id="IPR015943">
    <property type="entry name" value="WD40/YVTN_repeat-like_dom_sf"/>
</dbReference>
<name>A0ABT9R3R5_9ACTN</name>
<evidence type="ECO:0000313" key="3">
    <source>
        <dbReference type="EMBL" id="MDP9863883.1"/>
    </source>
</evidence>
<feature type="compositionally biased region" description="Low complexity" evidence="1">
    <location>
        <begin position="308"/>
        <end position="317"/>
    </location>
</feature>
<evidence type="ECO:0000256" key="1">
    <source>
        <dbReference type="SAM" id="MobiDB-lite"/>
    </source>
</evidence>
<proteinExistence type="predicted"/>
<comment type="caution">
    <text evidence="3">The sequence shown here is derived from an EMBL/GenBank/DDBJ whole genome shotgun (WGS) entry which is preliminary data.</text>
</comment>
<dbReference type="SUPFAM" id="SSF82171">
    <property type="entry name" value="DPP6 N-terminal domain-like"/>
    <property type="match status" value="1"/>
</dbReference>
<dbReference type="RefSeq" id="WP_306861173.1">
    <property type="nucleotide sequence ID" value="NZ_JAUSRB010000002.1"/>
</dbReference>
<keyword evidence="2" id="KW-0812">Transmembrane</keyword>
<feature type="region of interest" description="Disordered" evidence="1">
    <location>
        <begin position="226"/>
        <end position="364"/>
    </location>
</feature>
<feature type="compositionally biased region" description="Pro residues" evidence="1">
    <location>
        <begin position="298"/>
        <end position="307"/>
    </location>
</feature>
<evidence type="ECO:0000256" key="2">
    <source>
        <dbReference type="SAM" id="Phobius"/>
    </source>
</evidence>
<protein>
    <submittedName>
        <fullName evidence="3">Uncharacterized protein</fullName>
    </submittedName>
</protein>
<reference evidence="3 4" key="1">
    <citation type="submission" date="2023-07" db="EMBL/GenBank/DDBJ databases">
        <title>Sequencing the genomes of 1000 actinobacteria strains.</title>
        <authorList>
            <person name="Klenk H.-P."/>
        </authorList>
    </citation>
    <scope>NUCLEOTIDE SEQUENCE [LARGE SCALE GENOMIC DNA]</scope>
    <source>
        <strain evidence="3 4">DSM 44109</strain>
    </source>
</reference>
<keyword evidence="4" id="KW-1185">Reference proteome</keyword>
<evidence type="ECO:0000313" key="4">
    <source>
        <dbReference type="Proteomes" id="UP001230426"/>
    </source>
</evidence>